<organism evidence="2 3">
    <name type="scientific">Shewanella holmiensis</name>
    <dbReference type="NCBI Taxonomy" id="2952222"/>
    <lineage>
        <taxon>Bacteria</taxon>
        <taxon>Pseudomonadati</taxon>
        <taxon>Pseudomonadota</taxon>
        <taxon>Gammaproteobacteria</taxon>
        <taxon>Alteromonadales</taxon>
        <taxon>Shewanellaceae</taxon>
        <taxon>Shewanella</taxon>
    </lineage>
</organism>
<evidence type="ECO:0000313" key="2">
    <source>
        <dbReference type="EMBL" id="MCT7940673.1"/>
    </source>
</evidence>
<feature type="transmembrane region" description="Helical" evidence="1">
    <location>
        <begin position="123"/>
        <end position="140"/>
    </location>
</feature>
<keyword evidence="3" id="KW-1185">Reference proteome</keyword>
<feature type="transmembrane region" description="Helical" evidence="1">
    <location>
        <begin position="228"/>
        <end position="250"/>
    </location>
</feature>
<feature type="transmembrane region" description="Helical" evidence="1">
    <location>
        <begin position="160"/>
        <end position="183"/>
    </location>
</feature>
<feature type="transmembrane region" description="Helical" evidence="1">
    <location>
        <begin position="90"/>
        <end position="111"/>
    </location>
</feature>
<keyword evidence="1" id="KW-0472">Membrane</keyword>
<gene>
    <name evidence="2" type="ORF">NE535_02485</name>
</gene>
<dbReference type="Pfam" id="PF05982">
    <property type="entry name" value="Sbt_1"/>
    <property type="match status" value="1"/>
</dbReference>
<sequence length="318" mass="33836">MPDIVIAFFALGLLAGLIKSDLKVPKATYETLTILLMLTLGLKGGMALHGETHTLQISELIAIIALGFIIPLTLYPILRKVIRLEQKEAISIAAHYGSVSAGTFAVVLAMVDYSGLPLRPETTLYLVLLELPAIIIMLWLHRHLEAKNNPQLATASHGSVLHEALTSRGVVLLCGGVVIGWLYGTEGMAPLTPILMGGFKTLLALFLLEMGISTAKVCFPLPYKQWRLLAFAAVAPFVLAWVGIGLGFMLDLPSGSILVLAGLSASASYIAAPAAIKAAIPDANIGLAMLASLGITFPVNVLIGLPLYQIWIEKLALN</sequence>
<reference evidence="2" key="1">
    <citation type="journal article" date="2023" name="Int. J. Syst. Evol. Microbiol.">
        <title>&lt;i&gt;Shewanella septentrionalis&lt;/i&gt; sp. nov. and &lt;i&gt;Shewanella holmiensis&lt;/i&gt; sp. nov., isolated from Baltic Sea water and sediments.</title>
        <authorList>
            <person name="Martin-Rodriguez A.J."/>
            <person name="Thorell K."/>
            <person name="Joffre E."/>
            <person name="Jensie-Markopoulos S."/>
            <person name="Moore E.R.B."/>
            <person name="Sjoling A."/>
        </authorList>
    </citation>
    <scope>NUCLEOTIDE SEQUENCE</scope>
    <source>
        <strain evidence="2">SP1S2-7</strain>
    </source>
</reference>
<dbReference type="AlphaFoldDB" id="A0A9X2WK03"/>
<comment type="caution">
    <text evidence="2">The sequence shown here is derived from an EMBL/GenBank/DDBJ whole genome shotgun (WGS) entry which is preliminary data.</text>
</comment>
<dbReference type="InterPro" id="IPR010293">
    <property type="entry name" value="Sbt_1"/>
</dbReference>
<keyword evidence="1" id="KW-0812">Transmembrane</keyword>
<dbReference type="PANTHER" id="PTHR40400:SF1">
    <property type="entry name" value="SLR1512 PROTEIN"/>
    <property type="match status" value="1"/>
</dbReference>
<protein>
    <submittedName>
        <fullName evidence="2">Sodium-dependent bicarbonate transport family permease</fullName>
    </submittedName>
</protein>
<dbReference type="EMBL" id="JAMTCD010000002">
    <property type="protein sequence ID" value="MCT7940673.1"/>
    <property type="molecule type" value="Genomic_DNA"/>
</dbReference>
<dbReference type="RefSeq" id="WP_261297115.1">
    <property type="nucleotide sequence ID" value="NZ_JAMTCD010000002.1"/>
</dbReference>
<evidence type="ECO:0000313" key="3">
    <source>
        <dbReference type="Proteomes" id="UP001155546"/>
    </source>
</evidence>
<feature type="transmembrane region" description="Helical" evidence="1">
    <location>
        <begin position="288"/>
        <end position="311"/>
    </location>
</feature>
<keyword evidence="1" id="KW-1133">Transmembrane helix</keyword>
<evidence type="ECO:0000256" key="1">
    <source>
        <dbReference type="SAM" id="Phobius"/>
    </source>
</evidence>
<dbReference type="Proteomes" id="UP001155546">
    <property type="component" value="Unassembled WGS sequence"/>
</dbReference>
<feature type="transmembrane region" description="Helical" evidence="1">
    <location>
        <begin position="60"/>
        <end position="78"/>
    </location>
</feature>
<accession>A0A9X2WK03</accession>
<feature type="transmembrane region" description="Helical" evidence="1">
    <location>
        <begin position="256"/>
        <end position="276"/>
    </location>
</feature>
<name>A0A9X2WK03_9GAMM</name>
<dbReference type="PANTHER" id="PTHR40400">
    <property type="entry name" value="SLR1512 PROTEIN"/>
    <property type="match status" value="1"/>
</dbReference>
<feature type="transmembrane region" description="Helical" evidence="1">
    <location>
        <begin position="189"/>
        <end position="208"/>
    </location>
</feature>
<proteinExistence type="predicted"/>